<accession>A0ABI8AC04</accession>
<reference evidence="2" key="2">
    <citation type="submission" date="2025-08" db="UniProtKB">
        <authorList>
            <consortium name="Ensembl"/>
        </authorList>
    </citation>
    <scope>IDENTIFICATION</scope>
    <source>
        <strain evidence="2">breed Abyssinian</strain>
    </source>
</reference>
<organism evidence="2 3">
    <name type="scientific">Felis catus</name>
    <name type="common">Cat</name>
    <name type="synonym">Felis silvestris catus</name>
    <dbReference type="NCBI Taxonomy" id="9685"/>
    <lineage>
        <taxon>Eukaryota</taxon>
        <taxon>Metazoa</taxon>
        <taxon>Chordata</taxon>
        <taxon>Craniata</taxon>
        <taxon>Vertebrata</taxon>
        <taxon>Euteleostomi</taxon>
        <taxon>Mammalia</taxon>
        <taxon>Eutheria</taxon>
        <taxon>Laurasiatheria</taxon>
        <taxon>Carnivora</taxon>
        <taxon>Feliformia</taxon>
        <taxon>Felidae</taxon>
        <taxon>Felinae</taxon>
        <taxon>Felis</taxon>
    </lineage>
</organism>
<sequence>MRSSVLAVFWWNLWGFLYRVSCHLQIVRVLFLTDVDTFISSYCLFAVARTSRSMLNKSGKNRYPCLIPDLRGKALSFSPLRMILAVGFSYMAFIMLRYVPSKPTLLML</sequence>
<evidence type="ECO:0008006" key="4">
    <source>
        <dbReference type="Google" id="ProtNLM"/>
    </source>
</evidence>
<evidence type="ECO:0000313" key="2">
    <source>
        <dbReference type="Ensembl" id="ENSFCTP00005056783.1"/>
    </source>
</evidence>
<reference evidence="2" key="3">
    <citation type="submission" date="2025-09" db="UniProtKB">
        <authorList>
            <consortium name="Ensembl"/>
        </authorList>
    </citation>
    <scope>IDENTIFICATION</scope>
    <source>
        <strain evidence="2">breed Abyssinian</strain>
    </source>
</reference>
<protein>
    <recommendedName>
        <fullName evidence="4">Vomeronasal type-1 receptor</fullName>
    </recommendedName>
</protein>
<name>A0ABI8AC04_FELCA</name>
<keyword evidence="1" id="KW-0812">Transmembrane</keyword>
<feature type="transmembrane region" description="Helical" evidence="1">
    <location>
        <begin position="80"/>
        <end position="99"/>
    </location>
</feature>
<proteinExistence type="predicted"/>
<reference evidence="2 3" key="1">
    <citation type="submission" date="2021-02" db="EMBL/GenBank/DDBJ databases">
        <title>Safari Cat Assemblies.</title>
        <authorList>
            <person name="Bredemeyer K.R."/>
            <person name="Murphy W.J."/>
        </authorList>
    </citation>
    <scope>NUCLEOTIDE SEQUENCE [LARGE SCALE GENOMIC DNA]</scope>
</reference>
<keyword evidence="3" id="KW-1185">Reference proteome</keyword>
<evidence type="ECO:0000256" key="1">
    <source>
        <dbReference type="SAM" id="Phobius"/>
    </source>
</evidence>
<keyword evidence="1" id="KW-1133">Transmembrane helix</keyword>
<evidence type="ECO:0000313" key="3">
    <source>
        <dbReference type="Proteomes" id="UP000823872"/>
    </source>
</evidence>
<feature type="transmembrane region" description="Helical" evidence="1">
    <location>
        <begin position="29"/>
        <end position="48"/>
    </location>
</feature>
<dbReference type="Proteomes" id="UP000823872">
    <property type="component" value="Chromosome A3"/>
</dbReference>
<dbReference type="Ensembl" id="ENSFCTT00005082205.1">
    <property type="protein sequence ID" value="ENSFCTP00005056783.1"/>
    <property type="gene ID" value="ENSFCTG00005029314.1"/>
</dbReference>
<keyword evidence="1" id="KW-0472">Membrane</keyword>